<dbReference type="SUPFAM" id="SSF55073">
    <property type="entry name" value="Nucleotide cyclase"/>
    <property type="match status" value="1"/>
</dbReference>
<dbReference type="Pfam" id="PF00990">
    <property type="entry name" value="GGDEF"/>
    <property type="match status" value="1"/>
</dbReference>
<gene>
    <name evidence="3" type="ORF">ACFQWB_04795</name>
</gene>
<sequence>MRSYFRLKLSIILILFALAISFTLSTTDHFRLKEQVVSHHQNLIRQNEETVQYALKTIEKAYHLFGEHIALTMQKHSLYLLDLYDRNPNFDEWDFQELKNRFSMDVYIIDSANKITHSSYPDDIGLDFSVCCNKLSQVLNERRSSGGFYHDGIDIEQKSGRIKKYSYMATRDKKYLIQLGYSLEDEDIFKQFNFLGTADELVQKYASIYAIHILNTGGYPLGKPADSSYLSPERRAAFEHTLRTGQPSEVSGHWENEPATYHYTRYSSEFDTGTTKYKVLEIVYTDRELQAVLGQNRNAFIYRLGIVLLITVALALVVSRWAGKLMHLAYHDSLTGLKNRAAFNELLQNVLAGNRGTTALLMIDLDNFKLVNDYYGHDKGDELLRGAAQCICSSARKHDIPIRLGGDEFVLIMPSATAEEAMKTAADIIDAIKALTEADLYLNGEKMTTSIGIALAPVHGADVETLCKKADLALYASKEQGKNRYCLYEEGNGR</sequence>
<comment type="caution">
    <text evidence="3">The sequence shown here is derived from an EMBL/GenBank/DDBJ whole genome shotgun (WGS) entry which is preliminary data.</text>
</comment>
<dbReference type="PANTHER" id="PTHR46663">
    <property type="entry name" value="DIGUANYLATE CYCLASE DGCT-RELATED"/>
    <property type="match status" value="1"/>
</dbReference>
<evidence type="ECO:0000256" key="1">
    <source>
        <dbReference type="SAM" id="Phobius"/>
    </source>
</evidence>
<dbReference type="RefSeq" id="WP_170209441.1">
    <property type="nucleotide sequence ID" value="NZ_JBHTGQ010000010.1"/>
</dbReference>
<dbReference type="PANTHER" id="PTHR46663:SF2">
    <property type="entry name" value="GGDEF DOMAIN-CONTAINING PROTEIN"/>
    <property type="match status" value="1"/>
</dbReference>
<dbReference type="Proteomes" id="UP001596528">
    <property type="component" value="Unassembled WGS sequence"/>
</dbReference>
<dbReference type="SMART" id="SM00267">
    <property type="entry name" value="GGDEF"/>
    <property type="match status" value="1"/>
</dbReference>
<dbReference type="Gene3D" id="3.30.70.270">
    <property type="match status" value="1"/>
</dbReference>
<protein>
    <submittedName>
        <fullName evidence="3">GGDEF domain-containing protein</fullName>
    </submittedName>
</protein>
<dbReference type="InterPro" id="IPR043128">
    <property type="entry name" value="Rev_trsase/Diguanyl_cyclase"/>
</dbReference>
<reference evidence="4" key="1">
    <citation type="journal article" date="2019" name="Int. J. Syst. Evol. Microbiol.">
        <title>The Global Catalogue of Microorganisms (GCM) 10K type strain sequencing project: providing services to taxonomists for standard genome sequencing and annotation.</title>
        <authorList>
            <consortium name="The Broad Institute Genomics Platform"/>
            <consortium name="The Broad Institute Genome Sequencing Center for Infectious Disease"/>
            <person name="Wu L."/>
            <person name="Ma J."/>
        </authorList>
    </citation>
    <scope>NUCLEOTIDE SEQUENCE [LARGE SCALE GENOMIC DNA]</scope>
    <source>
        <strain evidence="4">JCM 18657</strain>
    </source>
</reference>
<keyword evidence="1" id="KW-0472">Membrane</keyword>
<dbReference type="InterPro" id="IPR000160">
    <property type="entry name" value="GGDEF_dom"/>
</dbReference>
<keyword evidence="1" id="KW-1133">Transmembrane helix</keyword>
<keyword evidence="1" id="KW-0812">Transmembrane</keyword>
<dbReference type="EMBL" id="JBHTGQ010000010">
    <property type="protein sequence ID" value="MFC7749260.1"/>
    <property type="molecule type" value="Genomic_DNA"/>
</dbReference>
<evidence type="ECO:0000259" key="2">
    <source>
        <dbReference type="PROSITE" id="PS50887"/>
    </source>
</evidence>
<name>A0ABW2V2M5_9BACL</name>
<evidence type="ECO:0000313" key="3">
    <source>
        <dbReference type="EMBL" id="MFC7749260.1"/>
    </source>
</evidence>
<dbReference type="CDD" id="cd01949">
    <property type="entry name" value="GGDEF"/>
    <property type="match status" value="1"/>
</dbReference>
<dbReference type="NCBIfam" id="TIGR00254">
    <property type="entry name" value="GGDEF"/>
    <property type="match status" value="1"/>
</dbReference>
<accession>A0ABW2V2M5</accession>
<proteinExistence type="predicted"/>
<keyword evidence="4" id="KW-1185">Reference proteome</keyword>
<dbReference type="PROSITE" id="PS50887">
    <property type="entry name" value="GGDEF"/>
    <property type="match status" value="1"/>
</dbReference>
<dbReference type="InterPro" id="IPR029787">
    <property type="entry name" value="Nucleotide_cyclase"/>
</dbReference>
<evidence type="ECO:0000313" key="4">
    <source>
        <dbReference type="Proteomes" id="UP001596528"/>
    </source>
</evidence>
<dbReference type="InterPro" id="IPR052163">
    <property type="entry name" value="DGC-Regulatory_Protein"/>
</dbReference>
<feature type="domain" description="GGDEF" evidence="2">
    <location>
        <begin position="356"/>
        <end position="490"/>
    </location>
</feature>
<feature type="transmembrane region" description="Helical" evidence="1">
    <location>
        <begin position="300"/>
        <end position="318"/>
    </location>
</feature>
<organism evidence="3 4">
    <name type="scientific">Paenibacillus thermoaerophilus</name>
    <dbReference type="NCBI Taxonomy" id="1215385"/>
    <lineage>
        <taxon>Bacteria</taxon>
        <taxon>Bacillati</taxon>
        <taxon>Bacillota</taxon>
        <taxon>Bacilli</taxon>
        <taxon>Bacillales</taxon>
        <taxon>Paenibacillaceae</taxon>
        <taxon>Paenibacillus</taxon>
    </lineage>
</organism>